<keyword evidence="1" id="KW-0812">Transmembrane</keyword>
<dbReference type="GO" id="GO:0016787">
    <property type="term" value="F:hydrolase activity"/>
    <property type="evidence" value="ECO:0007669"/>
    <property type="project" value="UniProtKB-KW"/>
</dbReference>
<evidence type="ECO:0000313" key="3">
    <source>
        <dbReference type="EMBL" id="TGD75250.1"/>
    </source>
</evidence>
<sequence length="514" mass="55051">MQLQVFTPFRRLTGFQPLWRAPFQLRCAGWLFPCASGARYPPRAGRDGGRRLCRARHAGGVLSMALSGWSRAILLSLLALVLLFFAALRLAGIPLRGVDDALPVATGLAAKLACSAMHLSGFDEAQVRRDIGRFSPVLDHVALSYPDSKQVRAELFGVSATARFYPGLGCTLQHAQMFPLESIEVPAVPAPAAALPLADATPMQALVEAQLAADRDAGLDTRALLVVRAGKVLGEAYAPGIDAQTALLGWSMGKSVTAMMAGRLEALGLLTPGETDLFSAWSGDERAAITLEQMLQMSSGLDFSEPYVPGNDSTRMLFTAPSASAVAMASPLAFPPGSHFAYSSGTTNLLCRLVSERLTGGPQALVDFFQREVVAPLGLQNTTLELDPSGVFVGSSYIYASARDWARLAQPLLRDGRVGDAQWLPAGWVARATAPNPSDNEPRYGYQFWLNGTQGELRWPALPVDTFAMSGHNGQEVVIVPSRDTVLVRLGWTQGTYPMEARFADLLAALPPAD</sequence>
<evidence type="ECO:0000256" key="1">
    <source>
        <dbReference type="SAM" id="Phobius"/>
    </source>
</evidence>
<dbReference type="Gene3D" id="3.40.710.10">
    <property type="entry name" value="DD-peptidase/beta-lactamase superfamily"/>
    <property type="match status" value="1"/>
</dbReference>
<name>A0A4Z0M756_9GAMM</name>
<dbReference type="PANTHER" id="PTHR43283">
    <property type="entry name" value="BETA-LACTAMASE-RELATED"/>
    <property type="match status" value="1"/>
</dbReference>
<reference evidence="3 4" key="1">
    <citation type="submission" date="2019-04" db="EMBL/GenBank/DDBJ databases">
        <title>Taxonomy of novel Haliea sp. from mangrove soil of West Coast of India.</title>
        <authorList>
            <person name="Verma A."/>
            <person name="Kumar P."/>
            <person name="Krishnamurthi S."/>
        </authorList>
    </citation>
    <scope>NUCLEOTIDE SEQUENCE [LARGE SCALE GENOMIC DNA]</scope>
    <source>
        <strain evidence="3 4">SAOS-164</strain>
    </source>
</reference>
<dbReference type="Pfam" id="PF00144">
    <property type="entry name" value="Beta-lactamase"/>
    <property type="match status" value="1"/>
</dbReference>
<keyword evidence="1" id="KW-0472">Membrane</keyword>
<dbReference type="EMBL" id="SRLE01000004">
    <property type="protein sequence ID" value="TGD75250.1"/>
    <property type="molecule type" value="Genomic_DNA"/>
</dbReference>
<dbReference type="AlphaFoldDB" id="A0A4Z0M756"/>
<dbReference type="SUPFAM" id="SSF56601">
    <property type="entry name" value="beta-lactamase/transpeptidase-like"/>
    <property type="match status" value="1"/>
</dbReference>
<gene>
    <name evidence="3" type="ORF">E4634_04440</name>
</gene>
<protein>
    <submittedName>
        <fullName evidence="3">Class C beta-lactamase-related serine hydrolase</fullName>
    </submittedName>
</protein>
<keyword evidence="1" id="KW-1133">Transmembrane helix</keyword>
<dbReference type="InterPro" id="IPR050789">
    <property type="entry name" value="Diverse_Enzym_Activities"/>
</dbReference>
<keyword evidence="4" id="KW-1185">Reference proteome</keyword>
<evidence type="ECO:0000313" key="4">
    <source>
        <dbReference type="Proteomes" id="UP000298050"/>
    </source>
</evidence>
<comment type="caution">
    <text evidence="3">The sequence shown here is derived from an EMBL/GenBank/DDBJ whole genome shotgun (WGS) entry which is preliminary data.</text>
</comment>
<organism evidence="3 4">
    <name type="scientific">Mangrovimicrobium sediminis</name>
    <dbReference type="NCBI Taxonomy" id="2562682"/>
    <lineage>
        <taxon>Bacteria</taxon>
        <taxon>Pseudomonadati</taxon>
        <taxon>Pseudomonadota</taxon>
        <taxon>Gammaproteobacteria</taxon>
        <taxon>Cellvibrionales</taxon>
        <taxon>Halieaceae</taxon>
        <taxon>Mangrovimicrobium</taxon>
    </lineage>
</organism>
<dbReference type="OrthoDB" id="119951at2"/>
<keyword evidence="3" id="KW-0378">Hydrolase</keyword>
<feature type="transmembrane region" description="Helical" evidence="1">
    <location>
        <begin position="72"/>
        <end position="92"/>
    </location>
</feature>
<accession>A0A4Z0M756</accession>
<dbReference type="Proteomes" id="UP000298050">
    <property type="component" value="Unassembled WGS sequence"/>
</dbReference>
<evidence type="ECO:0000259" key="2">
    <source>
        <dbReference type="Pfam" id="PF00144"/>
    </source>
</evidence>
<dbReference type="InterPro" id="IPR012338">
    <property type="entry name" value="Beta-lactam/transpept-like"/>
</dbReference>
<feature type="domain" description="Beta-lactamase-related" evidence="2">
    <location>
        <begin position="218"/>
        <end position="498"/>
    </location>
</feature>
<proteinExistence type="predicted"/>
<dbReference type="PANTHER" id="PTHR43283:SF7">
    <property type="entry name" value="BETA-LACTAMASE-RELATED DOMAIN-CONTAINING PROTEIN"/>
    <property type="match status" value="1"/>
</dbReference>
<dbReference type="InterPro" id="IPR001466">
    <property type="entry name" value="Beta-lactam-related"/>
</dbReference>